<evidence type="ECO:0000256" key="9">
    <source>
        <dbReference type="ARBA" id="ARBA00023065"/>
    </source>
</evidence>
<evidence type="ECO:0000256" key="10">
    <source>
        <dbReference type="ARBA" id="ARBA00023114"/>
    </source>
</evidence>
<evidence type="ECO:0000256" key="4">
    <source>
        <dbReference type="ARBA" id="ARBA00022452"/>
    </source>
</evidence>
<feature type="domain" description="Soluble ligand binding" evidence="17">
    <location>
        <begin position="166"/>
        <end position="211"/>
    </location>
</feature>
<evidence type="ECO:0000256" key="12">
    <source>
        <dbReference type="ARBA" id="ARBA00023139"/>
    </source>
</evidence>
<reference evidence="19 20" key="1">
    <citation type="submission" date="2016-01" db="EMBL/GenBank/DDBJ databases">
        <authorList>
            <person name="Regsiter A."/>
            <person name="william w."/>
        </authorList>
    </citation>
    <scope>NUCLEOTIDE SEQUENCE [LARGE SCALE GENOMIC DNA]</scope>
    <source>
        <strain evidence="19 20">B6</strain>
    </source>
</reference>
<dbReference type="Proteomes" id="UP000192074">
    <property type="component" value="Unassembled WGS sequence"/>
</dbReference>
<evidence type="ECO:0000256" key="3">
    <source>
        <dbReference type="ARBA" id="ARBA00022448"/>
    </source>
</evidence>
<dbReference type="Pfam" id="PF10531">
    <property type="entry name" value="SLBB"/>
    <property type="match status" value="1"/>
</dbReference>
<keyword evidence="13" id="KW-0998">Cell outer membrane</keyword>
<keyword evidence="11" id="KW-0472">Membrane</keyword>
<organism evidence="19 20">
    <name type="scientific">Agrobacterium tumefaciens str. B6</name>
    <dbReference type="NCBI Taxonomy" id="1183423"/>
    <lineage>
        <taxon>Bacteria</taxon>
        <taxon>Pseudomonadati</taxon>
        <taxon>Pseudomonadota</taxon>
        <taxon>Alphaproteobacteria</taxon>
        <taxon>Hyphomicrobiales</taxon>
        <taxon>Rhizobiaceae</taxon>
        <taxon>Rhizobium/Agrobacterium group</taxon>
        <taxon>Agrobacterium</taxon>
        <taxon>Agrobacterium tumefaciens complex</taxon>
    </lineage>
</organism>
<evidence type="ECO:0000256" key="5">
    <source>
        <dbReference type="ARBA" id="ARBA00022597"/>
    </source>
</evidence>
<evidence type="ECO:0000313" key="19">
    <source>
        <dbReference type="EMBL" id="CVI23655.1"/>
    </source>
</evidence>
<accession>A0A822V4J8</accession>
<sequence>MKKLGAVLLVALLSACAKPSDGPTAGNIRSATFPRTNEKIPVIELANAPAATVSAGSLQGASGPGLTALRNTGYNAQRLRRGDVIDITVLDTGEDGLFSPTQSKTLNLGRFTVDQSGSVNIPFVGKQRVVDSTPEGLQSQVVAGLKGSAVNPQAVVTVVDKPTSAVMLGGAVKNPGKITLTARQERVLDALNQAGGPTVAPGAATVTVVRGSHRASAPLDRVMREDRQNIRLSPDDQIMIDGDAASYTALGAFKSAGEFQFEAGKLTLAQAVGRAGGLLDDRADARNVYVFRNEIIQVPAATASGAKGPVATATTMRPVIYHVNMRDASSIALMQLFQMQMGDVLYASNAPLVDSAKLLTVFQKSVPTAAAPLPGSGN</sequence>
<dbReference type="GO" id="GO:0006811">
    <property type="term" value="P:monoatomic ion transport"/>
    <property type="evidence" value="ECO:0007669"/>
    <property type="project" value="UniProtKB-KW"/>
</dbReference>
<keyword evidence="12" id="KW-0564">Palmitate</keyword>
<comment type="caution">
    <text evidence="19">The sequence shown here is derived from an EMBL/GenBank/DDBJ whole genome shotgun (WGS) entry which is preliminary data.</text>
</comment>
<dbReference type="InterPro" id="IPR054765">
    <property type="entry name" value="SLBB_dom"/>
</dbReference>
<evidence type="ECO:0000259" key="17">
    <source>
        <dbReference type="Pfam" id="PF10531"/>
    </source>
</evidence>
<dbReference type="AlphaFoldDB" id="A0A822V4J8"/>
<keyword evidence="9" id="KW-0406">Ion transport</keyword>
<comment type="similarity">
    <text evidence="2">Belongs to the BexD/CtrA/VexA family.</text>
</comment>
<dbReference type="Gene3D" id="3.30.1950.10">
    <property type="entry name" value="wza like domain"/>
    <property type="match status" value="1"/>
</dbReference>
<proteinExistence type="inferred from homology"/>
<dbReference type="RefSeq" id="WP_060724224.1">
    <property type="nucleotide sequence ID" value="NZ_LMVK01000013.1"/>
</dbReference>
<evidence type="ECO:0000256" key="6">
    <source>
        <dbReference type="ARBA" id="ARBA00022692"/>
    </source>
</evidence>
<dbReference type="GO" id="GO:0009279">
    <property type="term" value="C:cell outer membrane"/>
    <property type="evidence" value="ECO:0007669"/>
    <property type="project" value="UniProtKB-SubCell"/>
</dbReference>
<keyword evidence="3" id="KW-0813">Transport</keyword>
<keyword evidence="4" id="KW-1134">Transmembrane beta strand</keyword>
<keyword evidence="7 15" id="KW-0732">Signal</keyword>
<dbReference type="InterPro" id="IPR049712">
    <property type="entry name" value="Poly_export"/>
</dbReference>
<keyword evidence="10" id="KW-0626">Porin</keyword>
<name>A0A822V4J8_AGRTU</name>
<evidence type="ECO:0000259" key="16">
    <source>
        <dbReference type="Pfam" id="PF02563"/>
    </source>
</evidence>
<gene>
    <name evidence="19" type="ORF">AGR4A_Lc60095</name>
</gene>
<evidence type="ECO:0000256" key="11">
    <source>
        <dbReference type="ARBA" id="ARBA00023136"/>
    </source>
</evidence>
<evidence type="ECO:0000256" key="1">
    <source>
        <dbReference type="ARBA" id="ARBA00004571"/>
    </source>
</evidence>
<protein>
    <submittedName>
        <fullName evidence="19">Polysaccharide export protein</fullName>
    </submittedName>
</protein>
<evidence type="ECO:0000256" key="8">
    <source>
        <dbReference type="ARBA" id="ARBA00023047"/>
    </source>
</evidence>
<evidence type="ECO:0000256" key="13">
    <source>
        <dbReference type="ARBA" id="ARBA00023237"/>
    </source>
</evidence>
<evidence type="ECO:0000256" key="7">
    <source>
        <dbReference type="ARBA" id="ARBA00022729"/>
    </source>
</evidence>
<dbReference type="InterPro" id="IPR003715">
    <property type="entry name" value="Poly_export_N"/>
</dbReference>
<dbReference type="GO" id="GO:0046930">
    <property type="term" value="C:pore complex"/>
    <property type="evidence" value="ECO:0007669"/>
    <property type="project" value="UniProtKB-KW"/>
</dbReference>
<dbReference type="Gene3D" id="3.10.560.10">
    <property type="entry name" value="Outer membrane lipoprotein wza domain like"/>
    <property type="match status" value="2"/>
</dbReference>
<evidence type="ECO:0000313" key="20">
    <source>
        <dbReference type="Proteomes" id="UP000192074"/>
    </source>
</evidence>
<keyword evidence="8" id="KW-0625">Polysaccharide transport</keyword>
<keyword evidence="14" id="KW-0449">Lipoprotein</keyword>
<feature type="domain" description="Polysaccharide export protein N-terminal" evidence="16">
    <location>
        <begin position="77"/>
        <end position="158"/>
    </location>
</feature>
<feature type="signal peptide" evidence="15">
    <location>
        <begin position="1"/>
        <end position="19"/>
    </location>
</feature>
<dbReference type="Pfam" id="PF02563">
    <property type="entry name" value="Poly_export"/>
    <property type="match status" value="1"/>
</dbReference>
<keyword evidence="6" id="KW-0812">Transmembrane</keyword>
<dbReference type="GO" id="GO:0015288">
    <property type="term" value="F:porin activity"/>
    <property type="evidence" value="ECO:0007669"/>
    <property type="project" value="UniProtKB-KW"/>
</dbReference>
<evidence type="ECO:0000259" key="18">
    <source>
        <dbReference type="Pfam" id="PF22461"/>
    </source>
</evidence>
<dbReference type="PANTHER" id="PTHR33619:SF3">
    <property type="entry name" value="POLYSACCHARIDE EXPORT PROTEIN GFCE-RELATED"/>
    <property type="match status" value="1"/>
</dbReference>
<comment type="subcellular location">
    <subcellularLocation>
        <location evidence="1">Cell outer membrane</location>
        <topology evidence="1">Multi-pass membrane protein</topology>
    </subcellularLocation>
</comment>
<keyword evidence="5" id="KW-0762">Sugar transport</keyword>
<dbReference type="PROSITE" id="PS51257">
    <property type="entry name" value="PROKAR_LIPOPROTEIN"/>
    <property type="match status" value="1"/>
</dbReference>
<evidence type="ECO:0000256" key="2">
    <source>
        <dbReference type="ARBA" id="ARBA00009450"/>
    </source>
</evidence>
<feature type="domain" description="SLBB" evidence="18">
    <location>
        <begin position="250"/>
        <end position="346"/>
    </location>
</feature>
<dbReference type="Pfam" id="PF22461">
    <property type="entry name" value="SLBB_2"/>
    <property type="match status" value="1"/>
</dbReference>
<feature type="chain" id="PRO_5032696762" evidence="15">
    <location>
        <begin position="20"/>
        <end position="378"/>
    </location>
</feature>
<evidence type="ECO:0000256" key="14">
    <source>
        <dbReference type="ARBA" id="ARBA00023288"/>
    </source>
</evidence>
<dbReference type="InterPro" id="IPR019554">
    <property type="entry name" value="Soluble_ligand-bd"/>
</dbReference>
<dbReference type="EMBL" id="FCNL01000036">
    <property type="protein sequence ID" value="CVI23655.1"/>
    <property type="molecule type" value="Genomic_DNA"/>
</dbReference>
<dbReference type="GO" id="GO:0015159">
    <property type="term" value="F:polysaccharide transmembrane transporter activity"/>
    <property type="evidence" value="ECO:0007669"/>
    <property type="project" value="InterPro"/>
</dbReference>
<dbReference type="PANTHER" id="PTHR33619">
    <property type="entry name" value="POLYSACCHARIDE EXPORT PROTEIN GFCE-RELATED"/>
    <property type="match status" value="1"/>
</dbReference>
<evidence type="ECO:0000256" key="15">
    <source>
        <dbReference type="SAM" id="SignalP"/>
    </source>
</evidence>